<organism evidence="2">
    <name type="scientific">marine sediment metagenome</name>
    <dbReference type="NCBI Taxonomy" id="412755"/>
    <lineage>
        <taxon>unclassified sequences</taxon>
        <taxon>metagenomes</taxon>
        <taxon>ecological metagenomes</taxon>
    </lineage>
</organism>
<evidence type="ECO:0000313" key="2">
    <source>
        <dbReference type="EMBL" id="KKL01147.1"/>
    </source>
</evidence>
<dbReference type="EMBL" id="LAZR01044976">
    <property type="protein sequence ID" value="KKL01147.1"/>
    <property type="molecule type" value="Genomic_DNA"/>
</dbReference>
<evidence type="ECO:0000256" key="1">
    <source>
        <dbReference type="SAM" id="MobiDB-lite"/>
    </source>
</evidence>
<name>A0A0F9CCD9_9ZZZZ</name>
<feature type="non-terminal residue" evidence="2">
    <location>
        <position position="1"/>
    </location>
</feature>
<sequence>SSGLIYFYANEPLAYDIDISYTYDLPGGALRAGFTIVLVDDETHEVYLGGSYHADTWTAGPVTGTLGVQDSGVLPANRLYWLQYSLEKKPEGRPPKELGHSDQVTTSESLAEEHNVGEKTIRRDAEYATAVDELAENVGPEIKQQILSGDARLTKKDVVAIAELPKAEQKKVIKDHLGGNKKAVKEATTEAAPETSYPVSAKFSHSLNFISGFCTGLRNDHKTVAKVLKHKQWDKSRTAELARMLDAVTRSLTSLNTEMQSHVNGAET</sequence>
<accession>A0A0F9CCD9</accession>
<protein>
    <submittedName>
        <fullName evidence="2">Uncharacterized protein</fullName>
    </submittedName>
</protein>
<feature type="region of interest" description="Disordered" evidence="1">
    <location>
        <begin position="91"/>
        <end position="117"/>
    </location>
</feature>
<comment type="caution">
    <text evidence="2">The sequence shown here is derived from an EMBL/GenBank/DDBJ whole genome shotgun (WGS) entry which is preliminary data.</text>
</comment>
<reference evidence="2" key="1">
    <citation type="journal article" date="2015" name="Nature">
        <title>Complex archaea that bridge the gap between prokaryotes and eukaryotes.</title>
        <authorList>
            <person name="Spang A."/>
            <person name="Saw J.H."/>
            <person name="Jorgensen S.L."/>
            <person name="Zaremba-Niedzwiedzka K."/>
            <person name="Martijn J."/>
            <person name="Lind A.E."/>
            <person name="van Eijk R."/>
            <person name="Schleper C."/>
            <person name="Guy L."/>
            <person name="Ettema T.J."/>
        </authorList>
    </citation>
    <scope>NUCLEOTIDE SEQUENCE</scope>
</reference>
<feature type="compositionally biased region" description="Basic and acidic residues" evidence="1">
    <location>
        <begin position="91"/>
        <end position="100"/>
    </location>
</feature>
<dbReference type="AlphaFoldDB" id="A0A0F9CCD9"/>
<gene>
    <name evidence="2" type="ORF">LCGC14_2627300</name>
</gene>
<proteinExistence type="predicted"/>